<comment type="similarity">
    <text evidence="2 11">Belongs to the WhiB family.</text>
</comment>
<dbReference type="InterPro" id="IPR034768">
    <property type="entry name" value="4FE4S_WBL"/>
</dbReference>
<evidence type="ECO:0000256" key="9">
    <source>
        <dbReference type="ARBA" id="ARBA00023157"/>
    </source>
</evidence>
<comment type="function">
    <text evidence="11">Acts as a transcriptional regulator. Probably redox-responsive. The apo- but not holo-form probably binds DNA.</text>
</comment>
<keyword evidence="6 11" id="KW-0411">Iron-sulfur</keyword>
<evidence type="ECO:0000256" key="7">
    <source>
        <dbReference type="ARBA" id="ARBA00023015"/>
    </source>
</evidence>
<evidence type="ECO:0000256" key="10">
    <source>
        <dbReference type="ARBA" id="ARBA00023163"/>
    </source>
</evidence>
<gene>
    <name evidence="11" type="primary">whiB</name>
    <name evidence="13" type="ORF">P7079_05965</name>
</gene>
<keyword evidence="7 11" id="KW-0805">Transcription regulation</keyword>
<evidence type="ECO:0000256" key="3">
    <source>
        <dbReference type="ARBA" id="ARBA00022485"/>
    </source>
</evidence>
<evidence type="ECO:0000313" key="14">
    <source>
        <dbReference type="Proteomes" id="UP001215216"/>
    </source>
</evidence>
<name>A0ABY8FWP5_9ACTO</name>
<evidence type="ECO:0000256" key="5">
    <source>
        <dbReference type="ARBA" id="ARBA00023004"/>
    </source>
</evidence>
<dbReference type="EMBL" id="CP121208">
    <property type="protein sequence ID" value="WFM82941.1"/>
    <property type="molecule type" value="Genomic_DNA"/>
</dbReference>
<dbReference type="RefSeq" id="WP_278012367.1">
    <property type="nucleotide sequence ID" value="NZ_CP121208.1"/>
</dbReference>
<sequence>MDWRSRAACLQEDPELFFPIGSSGPALAQMERAKLVCQNCPVAETCLKVALETNQDCGVWGGKSEDERKALKRKAARATRVTTVG</sequence>
<comment type="PTM">
    <text evidence="11">The Fe-S cluster can be nitrosylated by nitric oxide (NO).</text>
</comment>
<keyword evidence="4 11" id="KW-0479">Metal-binding</keyword>
<keyword evidence="9 11" id="KW-1015">Disulfide bond</keyword>
<dbReference type="PROSITE" id="PS51674">
    <property type="entry name" value="4FE4S_WBL"/>
    <property type="match status" value="1"/>
</dbReference>
<comment type="PTM">
    <text evidence="11">Upon Fe-S cluster removal intramolecular disulfide bonds are formed.</text>
</comment>
<keyword evidence="5 11" id="KW-0408">Iron</keyword>
<dbReference type="Proteomes" id="UP001215216">
    <property type="component" value="Chromosome"/>
</dbReference>
<evidence type="ECO:0000256" key="11">
    <source>
        <dbReference type="HAMAP-Rule" id="MF_01479"/>
    </source>
</evidence>
<evidence type="ECO:0000256" key="2">
    <source>
        <dbReference type="ARBA" id="ARBA00006597"/>
    </source>
</evidence>
<protein>
    <recommendedName>
        <fullName evidence="11">Transcriptional regulator WhiB</fullName>
    </recommendedName>
</protein>
<keyword evidence="14" id="KW-1185">Reference proteome</keyword>
<dbReference type="Pfam" id="PF02467">
    <property type="entry name" value="Whib"/>
    <property type="match status" value="1"/>
</dbReference>
<keyword evidence="8 11" id="KW-0238">DNA-binding</keyword>
<comment type="subcellular location">
    <subcellularLocation>
        <location evidence="1 11">Cytoplasm</location>
    </subcellularLocation>
</comment>
<evidence type="ECO:0000256" key="4">
    <source>
        <dbReference type="ARBA" id="ARBA00022723"/>
    </source>
</evidence>
<evidence type="ECO:0000259" key="12">
    <source>
        <dbReference type="PROSITE" id="PS51674"/>
    </source>
</evidence>
<comment type="cofactor">
    <cofactor evidence="11">
        <name>[4Fe-4S] cluster</name>
        <dbReference type="ChEBI" id="CHEBI:49883"/>
    </cofactor>
    <text evidence="11">Binds 1 [4Fe-4S] cluster per subunit. Following nitrosylation of the [4Fe-4S] cluster binds 1 [4Fe-8(NO)] cluster per subunit.</text>
</comment>
<proteinExistence type="inferred from homology"/>
<keyword evidence="11" id="KW-0963">Cytoplasm</keyword>
<evidence type="ECO:0000256" key="8">
    <source>
        <dbReference type="ARBA" id="ARBA00023125"/>
    </source>
</evidence>
<evidence type="ECO:0000313" key="13">
    <source>
        <dbReference type="EMBL" id="WFM82941.1"/>
    </source>
</evidence>
<keyword evidence="3 11" id="KW-0004">4Fe-4S</keyword>
<dbReference type="HAMAP" id="MF_01479">
    <property type="entry name" value="WhiB"/>
    <property type="match status" value="1"/>
</dbReference>
<reference evidence="13 14" key="1">
    <citation type="submission" date="2023-03" db="EMBL/GenBank/DDBJ databases">
        <title>Complete genome of Arcanobacterium canis strain DSM 25104 isolated in 2010 from a canine otitis externa in Germany.</title>
        <authorList>
            <person name="Borowiak M."/>
            <person name="Kreitlow A."/>
            <person name="Malorny B."/>
            <person name="Laemmler C."/>
            <person name="Prenger-Berninghoff E."/>
            <person name="Ploetz M."/>
            <person name="Abdulmawjood A."/>
        </authorList>
    </citation>
    <scope>NUCLEOTIDE SEQUENCE [LARGE SCALE GENOMIC DNA]</scope>
    <source>
        <strain evidence="13 14">DSM 25104</strain>
    </source>
</reference>
<dbReference type="PANTHER" id="PTHR38839">
    <property type="entry name" value="TRANSCRIPTIONAL REGULATOR WHID-RELATED"/>
    <property type="match status" value="1"/>
</dbReference>
<feature type="domain" description="4Fe-4S Wbl-type" evidence="12">
    <location>
        <begin position="8"/>
        <end position="70"/>
    </location>
</feature>
<feature type="binding site" evidence="11">
    <location>
        <position position="46"/>
    </location>
    <ligand>
        <name>[4Fe-4S] cluster</name>
        <dbReference type="ChEBI" id="CHEBI:49883"/>
    </ligand>
</feature>
<feature type="binding site" evidence="11">
    <location>
        <position position="9"/>
    </location>
    <ligand>
        <name>[4Fe-4S] cluster</name>
        <dbReference type="ChEBI" id="CHEBI:49883"/>
    </ligand>
</feature>
<organism evidence="13 14">
    <name type="scientific">Arcanobacterium canis</name>
    <dbReference type="NCBI Taxonomy" id="999183"/>
    <lineage>
        <taxon>Bacteria</taxon>
        <taxon>Bacillati</taxon>
        <taxon>Actinomycetota</taxon>
        <taxon>Actinomycetes</taxon>
        <taxon>Actinomycetales</taxon>
        <taxon>Actinomycetaceae</taxon>
        <taxon>Arcanobacterium</taxon>
    </lineage>
</organism>
<evidence type="ECO:0000256" key="6">
    <source>
        <dbReference type="ARBA" id="ARBA00023014"/>
    </source>
</evidence>
<keyword evidence="10 11" id="KW-0804">Transcription</keyword>
<dbReference type="PANTHER" id="PTHR38839:SF6">
    <property type="entry name" value="TRANSCRIPTIONAL REGULATOR WHIB1"/>
    <property type="match status" value="1"/>
</dbReference>
<feature type="binding site" evidence="11">
    <location>
        <position position="40"/>
    </location>
    <ligand>
        <name>[4Fe-4S] cluster</name>
        <dbReference type="ChEBI" id="CHEBI:49883"/>
    </ligand>
</feature>
<feature type="binding site" evidence="11">
    <location>
        <position position="37"/>
    </location>
    <ligand>
        <name>[4Fe-4S] cluster</name>
        <dbReference type="ChEBI" id="CHEBI:49883"/>
    </ligand>
</feature>
<accession>A0ABY8FWP5</accession>
<dbReference type="InterPro" id="IPR003482">
    <property type="entry name" value="Whib"/>
</dbReference>
<evidence type="ECO:0000256" key="1">
    <source>
        <dbReference type="ARBA" id="ARBA00004496"/>
    </source>
</evidence>